<dbReference type="Proteomes" id="UP001148662">
    <property type="component" value="Unassembled WGS sequence"/>
</dbReference>
<evidence type="ECO:0000313" key="1">
    <source>
        <dbReference type="EMBL" id="KAJ3559146.1"/>
    </source>
</evidence>
<comment type="caution">
    <text evidence="1">The sequence shown here is derived from an EMBL/GenBank/DDBJ whole genome shotgun (WGS) entry which is preliminary data.</text>
</comment>
<reference evidence="1" key="1">
    <citation type="submission" date="2022-07" db="EMBL/GenBank/DDBJ databases">
        <title>Genome Sequence of Phlebia brevispora.</title>
        <authorList>
            <person name="Buettner E."/>
        </authorList>
    </citation>
    <scope>NUCLEOTIDE SEQUENCE</scope>
    <source>
        <strain evidence="1">MPL23</strain>
    </source>
</reference>
<proteinExistence type="predicted"/>
<keyword evidence="2" id="KW-1185">Reference proteome</keyword>
<dbReference type="EMBL" id="JANHOG010000043">
    <property type="protein sequence ID" value="KAJ3559146.1"/>
    <property type="molecule type" value="Genomic_DNA"/>
</dbReference>
<protein>
    <submittedName>
        <fullName evidence="1">Uncharacterized protein</fullName>
    </submittedName>
</protein>
<accession>A0ACC1TE56</accession>
<name>A0ACC1TE56_9APHY</name>
<sequence>MDCRLQTQAESSSIVASSSESINVASMTRGLHVTEHLHATPTRYIPTRWNTMEALIIHLRARLDSMPPTHVGITSDNADHNARVCTRIAALFAPASQDHKPTPNSIGHCFEVVNVDAFAELHVSSAEEQPDTGEDSGYGSDMSSSSMPAL</sequence>
<organism evidence="1 2">
    <name type="scientific">Phlebia brevispora</name>
    <dbReference type="NCBI Taxonomy" id="194682"/>
    <lineage>
        <taxon>Eukaryota</taxon>
        <taxon>Fungi</taxon>
        <taxon>Dikarya</taxon>
        <taxon>Basidiomycota</taxon>
        <taxon>Agaricomycotina</taxon>
        <taxon>Agaricomycetes</taxon>
        <taxon>Polyporales</taxon>
        <taxon>Meruliaceae</taxon>
        <taxon>Phlebia</taxon>
    </lineage>
</organism>
<evidence type="ECO:0000313" key="2">
    <source>
        <dbReference type="Proteomes" id="UP001148662"/>
    </source>
</evidence>
<gene>
    <name evidence="1" type="ORF">NM688_g513</name>
</gene>